<evidence type="ECO:0000313" key="1">
    <source>
        <dbReference type="EMBL" id="KAF2656228.1"/>
    </source>
</evidence>
<gene>
    <name evidence="1" type="ORF">K491DRAFT_398515</name>
</gene>
<dbReference type="AlphaFoldDB" id="A0A6A6TBG8"/>
<protein>
    <submittedName>
        <fullName evidence="1">Uncharacterized protein</fullName>
    </submittedName>
</protein>
<evidence type="ECO:0000313" key="2">
    <source>
        <dbReference type="Proteomes" id="UP000799324"/>
    </source>
</evidence>
<keyword evidence="2" id="KW-1185">Reference proteome</keyword>
<dbReference type="Proteomes" id="UP000799324">
    <property type="component" value="Unassembled WGS sequence"/>
</dbReference>
<accession>A0A6A6TBG8</accession>
<organism evidence="1 2">
    <name type="scientific">Lophiostoma macrostomum CBS 122681</name>
    <dbReference type="NCBI Taxonomy" id="1314788"/>
    <lineage>
        <taxon>Eukaryota</taxon>
        <taxon>Fungi</taxon>
        <taxon>Dikarya</taxon>
        <taxon>Ascomycota</taxon>
        <taxon>Pezizomycotina</taxon>
        <taxon>Dothideomycetes</taxon>
        <taxon>Pleosporomycetidae</taxon>
        <taxon>Pleosporales</taxon>
        <taxon>Lophiostomataceae</taxon>
        <taxon>Lophiostoma</taxon>
    </lineage>
</organism>
<dbReference type="EMBL" id="MU004339">
    <property type="protein sequence ID" value="KAF2656228.1"/>
    <property type="molecule type" value="Genomic_DNA"/>
</dbReference>
<name>A0A6A6TBG8_9PLEO</name>
<proteinExistence type="predicted"/>
<sequence>MLLIILVPCSRLQELRFTSFPQPLRALSTSLLSKQRKMLHLSGSLVLQQQRRQQTECCIRLSFRFLHCLVREPITPENTLARDLRCRGIRWPIRGVSLTSGMAIGGGMLLAEGPSLAYELLQYMIGVMSAITLTDRFLARLPRFEYTSHPCPGRLWTWCRWTDCPVCELEGSRTRFLLPPPPYPSKNTTGSMEVKIFTKEPIDASQSATESYKSTALNCDKIQIALVFFSHVLRQHPELHC</sequence>
<reference evidence="1" key="1">
    <citation type="journal article" date="2020" name="Stud. Mycol.">
        <title>101 Dothideomycetes genomes: a test case for predicting lifestyles and emergence of pathogens.</title>
        <authorList>
            <person name="Haridas S."/>
            <person name="Albert R."/>
            <person name="Binder M."/>
            <person name="Bloem J."/>
            <person name="Labutti K."/>
            <person name="Salamov A."/>
            <person name="Andreopoulos B."/>
            <person name="Baker S."/>
            <person name="Barry K."/>
            <person name="Bills G."/>
            <person name="Bluhm B."/>
            <person name="Cannon C."/>
            <person name="Castanera R."/>
            <person name="Culley D."/>
            <person name="Daum C."/>
            <person name="Ezra D."/>
            <person name="Gonzalez J."/>
            <person name="Henrissat B."/>
            <person name="Kuo A."/>
            <person name="Liang C."/>
            <person name="Lipzen A."/>
            <person name="Lutzoni F."/>
            <person name="Magnuson J."/>
            <person name="Mondo S."/>
            <person name="Nolan M."/>
            <person name="Ohm R."/>
            <person name="Pangilinan J."/>
            <person name="Park H.-J."/>
            <person name="Ramirez L."/>
            <person name="Alfaro M."/>
            <person name="Sun H."/>
            <person name="Tritt A."/>
            <person name="Yoshinaga Y."/>
            <person name="Zwiers L.-H."/>
            <person name="Turgeon B."/>
            <person name="Goodwin S."/>
            <person name="Spatafora J."/>
            <person name="Crous P."/>
            <person name="Grigoriev I."/>
        </authorList>
    </citation>
    <scope>NUCLEOTIDE SEQUENCE</scope>
    <source>
        <strain evidence="1">CBS 122681</strain>
    </source>
</reference>